<dbReference type="RefSeq" id="XP_028136118.1">
    <property type="nucleotide sequence ID" value="XM_028280317.1"/>
</dbReference>
<dbReference type="SUPFAM" id="SSF48652">
    <property type="entry name" value="Tetraspanin"/>
    <property type="match status" value="1"/>
</dbReference>
<dbReference type="InterPro" id="IPR018499">
    <property type="entry name" value="Tetraspanin/Peripherin"/>
</dbReference>
<organism evidence="6">
    <name type="scientific">Diabrotica virgifera virgifera</name>
    <name type="common">western corn rootworm</name>
    <dbReference type="NCBI Taxonomy" id="50390"/>
    <lineage>
        <taxon>Eukaryota</taxon>
        <taxon>Metazoa</taxon>
        <taxon>Ecdysozoa</taxon>
        <taxon>Arthropoda</taxon>
        <taxon>Hexapoda</taxon>
        <taxon>Insecta</taxon>
        <taxon>Pterygota</taxon>
        <taxon>Neoptera</taxon>
        <taxon>Endopterygota</taxon>
        <taxon>Coleoptera</taxon>
        <taxon>Polyphaga</taxon>
        <taxon>Cucujiformia</taxon>
        <taxon>Chrysomeloidea</taxon>
        <taxon>Chrysomelidae</taxon>
        <taxon>Galerucinae</taxon>
        <taxon>Diabroticina</taxon>
        <taxon>Diabroticites</taxon>
        <taxon>Diabrotica</taxon>
    </lineage>
</organism>
<evidence type="ECO:0000256" key="5">
    <source>
        <dbReference type="SAM" id="Phobius"/>
    </source>
</evidence>
<feature type="non-terminal residue" evidence="6">
    <location>
        <position position="1"/>
    </location>
</feature>
<sequence length="167" mass="18797">FTTQPLKDDQIQIKFLSLFQYIGTQVLSFIFGLSGSAVLLDNSARDSHFQPRIRESMRRLIMNAHHDQSRQTLAMIQENVGCCGADGATDYLSLQQPLPSQCRDTVTGNPFFHGCVDELTWFFEEKCGWIAGLAMAICMINVLSIVLSTVLIQALKKEEEASDSYRR</sequence>
<evidence type="ECO:0000313" key="6">
    <source>
        <dbReference type="RefSeq" id="XP_028136118.1"/>
    </source>
</evidence>
<dbReference type="AlphaFoldDB" id="A0A6P7FT35"/>
<feature type="transmembrane region" description="Helical" evidence="5">
    <location>
        <begin position="129"/>
        <end position="152"/>
    </location>
</feature>
<keyword evidence="3 5" id="KW-1133">Transmembrane helix</keyword>
<dbReference type="InParanoid" id="A0A6P7FT35"/>
<keyword evidence="4 5" id="KW-0472">Membrane</keyword>
<comment type="subcellular location">
    <subcellularLocation>
        <location evidence="1">Membrane</location>
        <topology evidence="1">Multi-pass membrane protein</topology>
    </subcellularLocation>
</comment>
<evidence type="ECO:0000256" key="4">
    <source>
        <dbReference type="ARBA" id="ARBA00023136"/>
    </source>
</evidence>
<proteinExistence type="predicted"/>
<dbReference type="OrthoDB" id="6755785at2759"/>
<dbReference type="GO" id="GO:0016020">
    <property type="term" value="C:membrane"/>
    <property type="evidence" value="ECO:0007669"/>
    <property type="project" value="UniProtKB-SubCell"/>
</dbReference>
<dbReference type="FunCoup" id="A0A6P7FT35">
    <property type="interactions" value="7"/>
</dbReference>
<dbReference type="CDD" id="cd03127">
    <property type="entry name" value="tetraspanin_LEL"/>
    <property type="match status" value="1"/>
</dbReference>
<dbReference type="InterPro" id="IPR008952">
    <property type="entry name" value="Tetraspanin_EC2_sf"/>
</dbReference>
<dbReference type="Pfam" id="PF00335">
    <property type="entry name" value="Tetraspanin"/>
    <property type="match status" value="1"/>
</dbReference>
<reference evidence="6" key="1">
    <citation type="submission" date="2025-08" db="UniProtKB">
        <authorList>
            <consortium name="RefSeq"/>
        </authorList>
    </citation>
    <scope>IDENTIFICATION</scope>
    <source>
        <tissue evidence="6">Whole insect</tissue>
    </source>
</reference>
<evidence type="ECO:0000256" key="2">
    <source>
        <dbReference type="ARBA" id="ARBA00022692"/>
    </source>
</evidence>
<accession>A0A6P7FT35</accession>
<gene>
    <name evidence="6" type="primary">LOC114330894</name>
</gene>
<protein>
    <submittedName>
        <fullName evidence="6">Tetraspanin-2A</fullName>
    </submittedName>
</protein>
<evidence type="ECO:0000256" key="3">
    <source>
        <dbReference type="ARBA" id="ARBA00022989"/>
    </source>
</evidence>
<evidence type="ECO:0000256" key="1">
    <source>
        <dbReference type="ARBA" id="ARBA00004141"/>
    </source>
</evidence>
<feature type="transmembrane region" description="Helical" evidence="5">
    <location>
        <begin position="21"/>
        <end position="40"/>
    </location>
</feature>
<name>A0A6P7FT35_DIAVI</name>
<dbReference type="Gene3D" id="1.10.1450.10">
    <property type="entry name" value="Tetraspanin"/>
    <property type="match status" value="1"/>
</dbReference>
<keyword evidence="2 5" id="KW-0812">Transmembrane</keyword>